<evidence type="ECO:0000256" key="1">
    <source>
        <dbReference type="SAM" id="SignalP"/>
    </source>
</evidence>
<keyword evidence="1" id="KW-0732">Signal</keyword>
<reference evidence="2 3" key="1">
    <citation type="submission" date="2024-05" db="EMBL/GenBank/DDBJ databases">
        <title>Genome sequencing of Marine Estuary Bacteria, Pseudoalteromonas distincta strain FA, Psychrobacter proteolyticus strain EA, and Shewanella baltica strain CA.</title>
        <authorList>
            <person name="Dieffenbach S.A."/>
            <person name="Maclea K.S."/>
        </authorList>
    </citation>
    <scope>NUCLEOTIDE SEQUENCE [LARGE SCALE GENOMIC DNA]</scope>
    <source>
        <strain evidence="2 3">EA</strain>
    </source>
</reference>
<feature type="chain" id="PRO_5047025215" evidence="1">
    <location>
        <begin position="25"/>
        <end position="225"/>
    </location>
</feature>
<proteinExistence type="predicted"/>
<dbReference type="RefSeq" id="WP_347163181.1">
    <property type="nucleotide sequence ID" value="NZ_JBDLOB010000004.1"/>
</dbReference>
<feature type="signal peptide" evidence="1">
    <location>
        <begin position="1"/>
        <end position="24"/>
    </location>
</feature>
<comment type="caution">
    <text evidence="2">The sequence shown here is derived from an EMBL/GenBank/DDBJ whole genome shotgun (WGS) entry which is preliminary data.</text>
</comment>
<keyword evidence="3" id="KW-1185">Reference proteome</keyword>
<protein>
    <submittedName>
        <fullName evidence="2">Uncharacterized protein</fullName>
    </submittedName>
</protein>
<gene>
    <name evidence="2" type="ORF">ABFV72_08605</name>
</gene>
<dbReference type="EMBL" id="JBDLOB010000004">
    <property type="protein sequence ID" value="MEN8626071.1"/>
    <property type="molecule type" value="Genomic_DNA"/>
</dbReference>
<sequence length="225" mass="25455">MNRKIIALSTALGLSMSMSTTTIAADYNQFLSPSSLGKDVKALSSQYKLGLKKQSWGGYSNSEAYDCMLNVEVNSQGRINSIRAEPNNEKCRFKTASSGVTYNTESTKIIDILNQANIDSIKFLPGCFNCPSGLELADNLVISRPQDNYYTEFEIEGYNNEYLRFMGTKLIGSFNQNNYYSIMDKLDAKLNSDSPEYNRKDFKLKAIKSYDLQQQPWSYYKIGLK</sequence>
<accession>A0ABV0D5V8</accession>
<evidence type="ECO:0000313" key="3">
    <source>
        <dbReference type="Proteomes" id="UP001414441"/>
    </source>
</evidence>
<dbReference type="Proteomes" id="UP001414441">
    <property type="component" value="Unassembled WGS sequence"/>
</dbReference>
<organism evidence="2 3">
    <name type="scientific">Psychrobacter proteolyticus</name>
    <dbReference type="NCBI Taxonomy" id="147825"/>
    <lineage>
        <taxon>Bacteria</taxon>
        <taxon>Pseudomonadati</taxon>
        <taxon>Pseudomonadota</taxon>
        <taxon>Gammaproteobacteria</taxon>
        <taxon>Moraxellales</taxon>
        <taxon>Moraxellaceae</taxon>
        <taxon>Psychrobacter</taxon>
    </lineage>
</organism>
<name>A0ABV0D5V8_9GAMM</name>
<evidence type="ECO:0000313" key="2">
    <source>
        <dbReference type="EMBL" id="MEN8626071.1"/>
    </source>
</evidence>